<accession>A0A8J5IY51</accession>
<keyword evidence="2" id="KW-1185">Reference proteome</keyword>
<protein>
    <submittedName>
        <fullName evidence="1">Uncharacterized protein</fullName>
    </submittedName>
</protein>
<organism evidence="1 2">
    <name type="scientific">Phytophthora aleatoria</name>
    <dbReference type="NCBI Taxonomy" id="2496075"/>
    <lineage>
        <taxon>Eukaryota</taxon>
        <taxon>Sar</taxon>
        <taxon>Stramenopiles</taxon>
        <taxon>Oomycota</taxon>
        <taxon>Peronosporomycetes</taxon>
        <taxon>Peronosporales</taxon>
        <taxon>Peronosporaceae</taxon>
        <taxon>Phytophthora</taxon>
    </lineage>
</organism>
<name>A0A8J5IY51_9STRA</name>
<proteinExistence type="predicted"/>
<sequence length="131" mass="15377">MTQQDSESKPKKRQVWVQWMDGRTHDTFATTGVDLVTLTDDAEVLTDVAETAHTLYNEKQPEGQNLPAHVLQSQLYMRMKMPISQTKINWTYWRISESTVNPRRNRWSWKYQTTAPRCHWSSTICLEISTC</sequence>
<dbReference type="Proteomes" id="UP000709295">
    <property type="component" value="Unassembled WGS sequence"/>
</dbReference>
<evidence type="ECO:0000313" key="2">
    <source>
        <dbReference type="Proteomes" id="UP000709295"/>
    </source>
</evidence>
<gene>
    <name evidence="1" type="ORF">JG688_00007631</name>
</gene>
<comment type="caution">
    <text evidence="1">The sequence shown here is derived from an EMBL/GenBank/DDBJ whole genome shotgun (WGS) entry which is preliminary data.</text>
</comment>
<reference evidence="1" key="1">
    <citation type="submission" date="2021-01" db="EMBL/GenBank/DDBJ databases">
        <title>Phytophthora aleatoria, a newly-described species from Pinus radiata is distinct from Phytophthora cactorum isolates based on comparative genomics.</title>
        <authorList>
            <person name="Mcdougal R."/>
            <person name="Panda P."/>
            <person name="Williams N."/>
            <person name="Studholme D.J."/>
        </authorList>
    </citation>
    <scope>NUCLEOTIDE SEQUENCE</scope>
    <source>
        <strain evidence="1">NZFS 4037</strain>
    </source>
</reference>
<evidence type="ECO:0000313" key="1">
    <source>
        <dbReference type="EMBL" id="KAG6964558.1"/>
    </source>
</evidence>
<dbReference type="EMBL" id="JAENGY010000374">
    <property type="protein sequence ID" value="KAG6964558.1"/>
    <property type="molecule type" value="Genomic_DNA"/>
</dbReference>
<dbReference type="AlphaFoldDB" id="A0A8J5IY51"/>